<gene>
    <name evidence="5" type="ORF">AAFF_G00408890</name>
</gene>
<evidence type="ECO:0000259" key="4">
    <source>
        <dbReference type="Pfam" id="PF16632"/>
    </source>
</evidence>
<accession>A0AAD7SC77</accession>
<reference evidence="5" key="1">
    <citation type="journal article" date="2023" name="Science">
        <title>Genome structures resolve the early diversification of teleost fishes.</title>
        <authorList>
            <person name="Parey E."/>
            <person name="Louis A."/>
            <person name="Montfort J."/>
            <person name="Bouchez O."/>
            <person name="Roques C."/>
            <person name="Iampietro C."/>
            <person name="Lluch J."/>
            <person name="Castinel A."/>
            <person name="Donnadieu C."/>
            <person name="Desvignes T."/>
            <person name="Floi Bucao C."/>
            <person name="Jouanno E."/>
            <person name="Wen M."/>
            <person name="Mejri S."/>
            <person name="Dirks R."/>
            <person name="Jansen H."/>
            <person name="Henkel C."/>
            <person name="Chen W.J."/>
            <person name="Zahm M."/>
            <person name="Cabau C."/>
            <person name="Klopp C."/>
            <person name="Thompson A.W."/>
            <person name="Robinson-Rechavi M."/>
            <person name="Braasch I."/>
            <person name="Lecointre G."/>
            <person name="Bobe J."/>
            <person name="Postlethwait J.H."/>
            <person name="Berthelot C."/>
            <person name="Roest Crollius H."/>
            <person name="Guiguen Y."/>
        </authorList>
    </citation>
    <scope>NUCLEOTIDE SEQUENCE</scope>
    <source>
        <strain evidence="5">NC1722</strain>
    </source>
</reference>
<feature type="domain" description="Caskin C-terminal" evidence="4">
    <location>
        <begin position="265"/>
        <end position="324"/>
    </location>
</feature>
<organism evidence="5 6">
    <name type="scientific">Aldrovandia affinis</name>
    <dbReference type="NCBI Taxonomy" id="143900"/>
    <lineage>
        <taxon>Eukaryota</taxon>
        <taxon>Metazoa</taxon>
        <taxon>Chordata</taxon>
        <taxon>Craniata</taxon>
        <taxon>Vertebrata</taxon>
        <taxon>Euteleostomi</taxon>
        <taxon>Actinopterygii</taxon>
        <taxon>Neopterygii</taxon>
        <taxon>Teleostei</taxon>
        <taxon>Notacanthiformes</taxon>
        <taxon>Halosauridae</taxon>
        <taxon>Aldrovandia</taxon>
    </lineage>
</organism>
<keyword evidence="2" id="KW-0040">ANK repeat</keyword>
<evidence type="ECO:0000313" key="6">
    <source>
        <dbReference type="Proteomes" id="UP001221898"/>
    </source>
</evidence>
<dbReference type="AlphaFoldDB" id="A0AAD7SC77"/>
<dbReference type="InterPro" id="IPR032117">
    <property type="entry name" value="Caskin_C"/>
</dbReference>
<keyword evidence="6" id="KW-1185">Reference proteome</keyword>
<evidence type="ECO:0000313" key="5">
    <source>
        <dbReference type="EMBL" id="KAJ8399784.1"/>
    </source>
</evidence>
<name>A0AAD7SC77_9TELE</name>
<evidence type="ECO:0000256" key="2">
    <source>
        <dbReference type="ARBA" id="ARBA00023043"/>
    </source>
</evidence>
<feature type="compositionally biased region" description="Pro residues" evidence="3">
    <location>
        <begin position="178"/>
        <end position="189"/>
    </location>
</feature>
<evidence type="ECO:0000256" key="1">
    <source>
        <dbReference type="ARBA" id="ARBA00022737"/>
    </source>
</evidence>
<feature type="compositionally biased region" description="Polar residues" evidence="3">
    <location>
        <begin position="57"/>
        <end position="67"/>
    </location>
</feature>
<dbReference type="Proteomes" id="UP001221898">
    <property type="component" value="Unassembled WGS sequence"/>
</dbReference>
<dbReference type="EMBL" id="JAINUG010000081">
    <property type="protein sequence ID" value="KAJ8399784.1"/>
    <property type="molecule type" value="Genomic_DNA"/>
</dbReference>
<protein>
    <recommendedName>
        <fullName evidence="4">Caskin C-terminal domain-containing protein</fullName>
    </recommendedName>
</protein>
<dbReference type="InterPro" id="IPR033635">
    <property type="entry name" value="ANKS1/Caskin"/>
</dbReference>
<feature type="compositionally biased region" description="Basic and acidic residues" evidence="3">
    <location>
        <begin position="30"/>
        <end position="49"/>
    </location>
</feature>
<evidence type="ECO:0000256" key="3">
    <source>
        <dbReference type="SAM" id="MobiDB-lite"/>
    </source>
</evidence>
<dbReference type="Pfam" id="PF16632">
    <property type="entry name" value="Caskin-tail"/>
    <property type="match status" value="1"/>
</dbReference>
<sequence>MPPPKPALPALREAAGSRRRTVSEPGAPGEAEKAEADGGVKSDTEEEVVRSAPGLDGSSSPQNSSSECIPFAEEGNLTIKQRPKAGGPLKPEGAAKALELPEFNLKESDTVKRRHKPKEQTLPAEDGEDLPLPPPPPPANAAGSGPDFQSDEDVSLRIAEIERSLQCLEKGGSAAKPQKPPVSPKPASPNKPVTAVKPLQHHSASATGAPCVSVSVVQSVAFAAPSPSCPLSPAVPALCQPGKPGKPQACVSGPEPGPGSVLVHKRLEQTSTSLEAALMAVERKLILEDNTDGGTNTVKSAGNILDDIGNMFDDLADQLDAMLD</sequence>
<feature type="region of interest" description="Disordered" evidence="3">
    <location>
        <begin position="1"/>
        <end position="194"/>
    </location>
</feature>
<dbReference type="PANTHER" id="PTHR24174">
    <property type="entry name" value="ANKYRIN REPEAT AND STERILE ALPHA MOTIF DOMAIN-CONTAINING PROTEIN 1"/>
    <property type="match status" value="1"/>
</dbReference>
<keyword evidence="1" id="KW-0677">Repeat</keyword>
<dbReference type="PANTHER" id="PTHR24174:SF18">
    <property type="entry name" value="CASKIN-2"/>
    <property type="match status" value="1"/>
</dbReference>
<proteinExistence type="predicted"/>
<comment type="caution">
    <text evidence="5">The sequence shown here is derived from an EMBL/GenBank/DDBJ whole genome shotgun (WGS) entry which is preliminary data.</text>
</comment>